<keyword evidence="2" id="KW-1185">Reference proteome</keyword>
<reference evidence="2" key="1">
    <citation type="journal article" date="2013" name="Nat. Genet.">
        <title>The duck genome and transcriptome provide insight into an avian influenza virus reservoir species.</title>
        <authorList>
            <person name="Huang Y."/>
            <person name="Li Y."/>
            <person name="Burt D.W."/>
            <person name="Chen H."/>
            <person name="Zhang Y."/>
            <person name="Qian W."/>
            <person name="Kim H."/>
            <person name="Gan S."/>
            <person name="Zhao Y."/>
            <person name="Li J."/>
            <person name="Yi K."/>
            <person name="Feng H."/>
            <person name="Zhu P."/>
            <person name="Li B."/>
            <person name="Liu Q."/>
            <person name="Fairley S."/>
            <person name="Magor K.E."/>
            <person name="Du Z."/>
            <person name="Hu X."/>
            <person name="Goodman L."/>
            <person name="Tafer H."/>
            <person name="Vignal A."/>
            <person name="Lee T."/>
            <person name="Kim K.W."/>
            <person name="Sheng Z."/>
            <person name="An Y."/>
            <person name="Searle S."/>
            <person name="Herrero J."/>
            <person name="Groenen M.A."/>
            <person name="Crooijmans R.P."/>
            <person name="Faraut T."/>
            <person name="Cai Q."/>
            <person name="Webster R.G."/>
            <person name="Aldridge J.R."/>
            <person name="Warren W.C."/>
            <person name="Bartschat S."/>
            <person name="Kehr S."/>
            <person name="Marz M."/>
            <person name="Stadler P.F."/>
            <person name="Smith J."/>
            <person name="Kraus R.H."/>
            <person name="Zhao Y."/>
            <person name="Ren L."/>
            <person name="Fei J."/>
            <person name="Morisson M."/>
            <person name="Kaiser P."/>
            <person name="Griffin D.K."/>
            <person name="Rao M."/>
            <person name="Pitel F."/>
            <person name="Wang J."/>
            <person name="Li N."/>
        </authorList>
    </citation>
    <scope>NUCLEOTIDE SEQUENCE [LARGE SCALE GENOMIC DNA]</scope>
</reference>
<organism evidence="1 2">
    <name type="scientific">Anas platyrhynchos</name>
    <name type="common">Mallard</name>
    <name type="synonym">Anas boschas</name>
    <dbReference type="NCBI Taxonomy" id="8839"/>
    <lineage>
        <taxon>Eukaryota</taxon>
        <taxon>Metazoa</taxon>
        <taxon>Chordata</taxon>
        <taxon>Craniata</taxon>
        <taxon>Vertebrata</taxon>
        <taxon>Euteleostomi</taxon>
        <taxon>Archelosauria</taxon>
        <taxon>Archosauria</taxon>
        <taxon>Dinosauria</taxon>
        <taxon>Saurischia</taxon>
        <taxon>Theropoda</taxon>
        <taxon>Coelurosauria</taxon>
        <taxon>Aves</taxon>
        <taxon>Neognathae</taxon>
        <taxon>Galloanserae</taxon>
        <taxon>Anseriformes</taxon>
        <taxon>Anatidae</taxon>
        <taxon>Anatinae</taxon>
        <taxon>Anas</taxon>
    </lineage>
</organism>
<accession>R0LYN9</accession>
<protein>
    <submittedName>
        <fullName evidence="1">Uncharacterized protein</fullName>
    </submittedName>
</protein>
<sequence>MNSLHFGIPCKHFVLTAEMQTFSLITARWDGMAVQPLLLAKTVGEQRPLSGGRRVLEDTVWQCWQSPGPGSRQDGNQAPMRAALSSLPSLGLQDKDHALSSFTAALYQLSPQIWTKGLIPEVLFTYDKLANACSGHCRSQTTCLAKRQSCLGLPEGRAAASLPARCPERDAPGAHRRCQPLQSIRQEEGSIQSTSVFAIGRRNRNTENANYKKSGNRMLRADGGQVEARFANNWFKTTFGNSHVQCDYTIAPFWSACKSLTANHDPTNIHKKEDL</sequence>
<dbReference type="Proteomes" id="UP000296049">
    <property type="component" value="Unassembled WGS sequence"/>
</dbReference>
<evidence type="ECO:0000313" key="1">
    <source>
        <dbReference type="EMBL" id="EOB05583.1"/>
    </source>
</evidence>
<gene>
    <name evidence="1" type="ORF">Anapl_06935</name>
</gene>
<dbReference type="EMBL" id="KB742680">
    <property type="protein sequence ID" value="EOB05583.1"/>
    <property type="molecule type" value="Genomic_DNA"/>
</dbReference>
<proteinExistence type="predicted"/>
<evidence type="ECO:0000313" key="2">
    <source>
        <dbReference type="Proteomes" id="UP000296049"/>
    </source>
</evidence>
<dbReference type="AlphaFoldDB" id="R0LYN9"/>
<name>R0LYN9_ANAPL</name>